<dbReference type="RefSeq" id="WP_092561276.1">
    <property type="nucleotide sequence ID" value="NZ_FOYZ01000009.1"/>
</dbReference>
<dbReference type="GO" id="GO:0006799">
    <property type="term" value="P:polyphosphate biosynthetic process"/>
    <property type="evidence" value="ECO:0007669"/>
    <property type="project" value="UniProtKB-ARBA"/>
</dbReference>
<dbReference type="Proteomes" id="UP000199659">
    <property type="component" value="Unassembled WGS sequence"/>
</dbReference>
<dbReference type="CDD" id="cd07750">
    <property type="entry name" value="PolyPPase_VTC_like"/>
    <property type="match status" value="1"/>
</dbReference>
<evidence type="ECO:0000259" key="1">
    <source>
        <dbReference type="Pfam" id="PF09359"/>
    </source>
</evidence>
<dbReference type="Gene3D" id="3.20.100.30">
    <property type="entry name" value="VTC, catalytic tunnel domain"/>
    <property type="match status" value="1"/>
</dbReference>
<dbReference type="InterPro" id="IPR018966">
    <property type="entry name" value="VTC_domain"/>
</dbReference>
<dbReference type="OrthoDB" id="185578at2"/>
<sequence length="236" mass="28060">MAAEKANAVFQRVEKKYLLTEQKYKDFCDRISPYMEIDQYGKHTICNIYYDTDTYWLIRNSIEKPKYKEKIRLRSYGVPNESSKVFLEIKKKSKGIVYKRRIQLTLKEAENYLERGIKPGEDSQIFREIDYFVKFYHPEKKLYLAYDRIAMFGKEDPEIRLTVDQNIRSRQYDLSLSKGDYGDKLMEENAYLLEIKVANAFPMWLATILSELEIYPSSFSKYGNIYKKSIIKEGVV</sequence>
<accession>A0A1I6KM06</accession>
<proteinExistence type="predicted"/>
<name>A0A1I6KM06_9FIRM</name>
<dbReference type="STRING" id="37658.SAMN05661086_02503"/>
<gene>
    <name evidence="2" type="ORF">SAMN05661086_02503</name>
</gene>
<organism evidence="2 3">
    <name type="scientific">Anaeromicropila populeti</name>
    <dbReference type="NCBI Taxonomy" id="37658"/>
    <lineage>
        <taxon>Bacteria</taxon>
        <taxon>Bacillati</taxon>
        <taxon>Bacillota</taxon>
        <taxon>Clostridia</taxon>
        <taxon>Lachnospirales</taxon>
        <taxon>Lachnospiraceae</taxon>
        <taxon>Anaeromicropila</taxon>
    </lineage>
</organism>
<evidence type="ECO:0000313" key="3">
    <source>
        <dbReference type="Proteomes" id="UP000199659"/>
    </source>
</evidence>
<reference evidence="2 3" key="1">
    <citation type="submission" date="2016-10" db="EMBL/GenBank/DDBJ databases">
        <authorList>
            <person name="de Groot N.N."/>
        </authorList>
    </citation>
    <scope>NUCLEOTIDE SEQUENCE [LARGE SCALE GENOMIC DNA]</scope>
    <source>
        <strain evidence="2 3">743A</strain>
    </source>
</reference>
<feature type="domain" description="VTC" evidence="1">
    <location>
        <begin position="12"/>
        <end position="227"/>
    </location>
</feature>
<dbReference type="InterPro" id="IPR042267">
    <property type="entry name" value="VTC_sf"/>
</dbReference>
<dbReference type="Pfam" id="PF09359">
    <property type="entry name" value="VTC"/>
    <property type="match status" value="1"/>
</dbReference>
<protein>
    <submittedName>
        <fullName evidence="2">VTC domain-containing protein</fullName>
    </submittedName>
</protein>
<dbReference type="AlphaFoldDB" id="A0A1I6KM06"/>
<keyword evidence="3" id="KW-1185">Reference proteome</keyword>
<dbReference type="EMBL" id="FOYZ01000009">
    <property type="protein sequence ID" value="SFR91920.1"/>
    <property type="molecule type" value="Genomic_DNA"/>
</dbReference>
<evidence type="ECO:0000313" key="2">
    <source>
        <dbReference type="EMBL" id="SFR91920.1"/>
    </source>
</evidence>